<dbReference type="Gene3D" id="2.20.200.10">
    <property type="entry name" value="Outer membrane efflux proteins (OEP)"/>
    <property type="match status" value="1"/>
</dbReference>
<reference evidence="3 4" key="1">
    <citation type="submission" date="2018-08" db="EMBL/GenBank/DDBJ databases">
        <title>Erythrobacter zhengii sp.nov., a bacterium isolated from deep-sea sediment.</title>
        <authorList>
            <person name="Fang C."/>
            <person name="Wu Y.-H."/>
            <person name="Sun C."/>
            <person name="Wang H."/>
            <person name="Cheng H."/>
            <person name="Meng F.-X."/>
            <person name="Wang C.-S."/>
            <person name="Xu X.-W."/>
        </authorList>
    </citation>
    <scope>NUCLEOTIDE SEQUENCE [LARGE SCALE GENOMIC DNA]</scope>
    <source>
        <strain evidence="3 4">V18</strain>
    </source>
</reference>
<keyword evidence="2" id="KW-1134">Transmembrane beta strand</keyword>
<dbReference type="AlphaFoldDB" id="A0A418NVR5"/>
<evidence type="ECO:0000256" key="2">
    <source>
        <dbReference type="RuleBase" id="RU362097"/>
    </source>
</evidence>
<dbReference type="PANTHER" id="PTHR30203:SF21">
    <property type="entry name" value="OUTER MEMBRANE COMPONENT OF MULTIDRUG EFFLUX PUMP-RELATED"/>
    <property type="match status" value="1"/>
</dbReference>
<keyword evidence="2" id="KW-0449">Lipoprotein</keyword>
<keyword evidence="2" id="KW-0564">Palmitate</keyword>
<dbReference type="InterPro" id="IPR010131">
    <property type="entry name" value="MdtP/NodT-like"/>
</dbReference>
<dbReference type="GO" id="GO:0015562">
    <property type="term" value="F:efflux transmembrane transporter activity"/>
    <property type="evidence" value="ECO:0007669"/>
    <property type="project" value="InterPro"/>
</dbReference>
<comment type="caution">
    <text evidence="3">The sequence shown here is derived from an EMBL/GenBank/DDBJ whole genome shotgun (WGS) entry which is preliminary data.</text>
</comment>
<keyword evidence="2" id="KW-0472">Membrane</keyword>
<gene>
    <name evidence="3" type="ORF">D2V07_06955</name>
</gene>
<dbReference type="SUPFAM" id="SSF56954">
    <property type="entry name" value="Outer membrane efflux proteins (OEP)"/>
    <property type="match status" value="1"/>
</dbReference>
<accession>A0A418NVR5</accession>
<evidence type="ECO:0000313" key="4">
    <source>
        <dbReference type="Proteomes" id="UP000286576"/>
    </source>
</evidence>
<organism evidence="3 4">
    <name type="scientific">Aurantiacibacter zhengii</name>
    <dbReference type="NCBI Taxonomy" id="2307003"/>
    <lineage>
        <taxon>Bacteria</taxon>
        <taxon>Pseudomonadati</taxon>
        <taxon>Pseudomonadota</taxon>
        <taxon>Alphaproteobacteria</taxon>
        <taxon>Sphingomonadales</taxon>
        <taxon>Erythrobacteraceae</taxon>
        <taxon>Aurantiacibacter</taxon>
    </lineage>
</organism>
<evidence type="ECO:0000313" key="3">
    <source>
        <dbReference type="EMBL" id="RIV88106.1"/>
    </source>
</evidence>
<keyword evidence="2" id="KW-0812">Transmembrane</keyword>
<dbReference type="PANTHER" id="PTHR30203">
    <property type="entry name" value="OUTER MEMBRANE CATION EFFLUX PROTEIN"/>
    <property type="match status" value="1"/>
</dbReference>
<proteinExistence type="inferred from homology"/>
<name>A0A418NVR5_9SPHN</name>
<comment type="similarity">
    <text evidence="1 2">Belongs to the outer membrane factor (OMF) (TC 1.B.17) family.</text>
</comment>
<comment type="subcellular location">
    <subcellularLocation>
        <location evidence="2">Cell membrane</location>
        <topology evidence="2">Lipid-anchor</topology>
    </subcellularLocation>
</comment>
<dbReference type="InterPro" id="IPR003423">
    <property type="entry name" value="OMP_efflux"/>
</dbReference>
<dbReference type="Gene3D" id="1.20.1600.10">
    <property type="entry name" value="Outer membrane efflux proteins (OEP)"/>
    <property type="match status" value="1"/>
</dbReference>
<dbReference type="EMBL" id="QXFL01000002">
    <property type="protein sequence ID" value="RIV88106.1"/>
    <property type="molecule type" value="Genomic_DNA"/>
</dbReference>
<sequence length="458" mass="48569">MAAALAGCTTVGPDYQPELPQATAQASLHAVDDGPFISEAPPADWWHLYDDSRLDALVADALAANTDLRIAAANLARARAVLREVRAGRSIDTSIGAGVSYGQQSGAALGSDIETSDSELYDAGLDVGYQLDLFGRVRRATEASRADVEAVQAAYDVTHITVVAETVRAYSDACNAGRRLTVARRSVEIQEQTFDLTRRLFEGGRVTALETGQAGALLEQTRAEIPTLEALQQTALYRLAVLTGRPPAEFPRDVASCATPLQLENPIPVGDGASLLARRPDVRAAERRLAAETARIGVATAELYPSITLGGSIGTTAGALGDIASGSAFRYSLGPLISWSFPNMAVARARIAQAEASTDAALAEFDRAWLTALQETESALTNYARGLDRSAALQRAVDQAREAARIARLRYEAGREGFQIVLDAERQLASAEAALAQSQAQLSTDLVELFLSLGGGWQ</sequence>
<dbReference type="NCBIfam" id="TIGR01845">
    <property type="entry name" value="outer_NodT"/>
    <property type="match status" value="1"/>
</dbReference>
<dbReference type="Proteomes" id="UP000286576">
    <property type="component" value="Unassembled WGS sequence"/>
</dbReference>
<evidence type="ECO:0000256" key="1">
    <source>
        <dbReference type="ARBA" id="ARBA00007613"/>
    </source>
</evidence>
<keyword evidence="4" id="KW-1185">Reference proteome</keyword>
<dbReference type="Pfam" id="PF02321">
    <property type="entry name" value="OEP"/>
    <property type="match status" value="2"/>
</dbReference>
<dbReference type="GO" id="GO:0005886">
    <property type="term" value="C:plasma membrane"/>
    <property type="evidence" value="ECO:0007669"/>
    <property type="project" value="UniProtKB-SubCell"/>
</dbReference>
<protein>
    <submittedName>
        <fullName evidence="3">TolC family protein</fullName>
    </submittedName>
</protein>
<dbReference type="OrthoDB" id="9770517at2"/>